<accession>A0AAW1QYU7</accession>
<dbReference type="GO" id="GO:0003743">
    <property type="term" value="F:translation initiation factor activity"/>
    <property type="evidence" value="ECO:0007669"/>
    <property type="project" value="UniProtKB-UniRule"/>
</dbReference>
<feature type="compositionally biased region" description="Low complexity" evidence="6">
    <location>
        <begin position="95"/>
        <end position="106"/>
    </location>
</feature>
<dbReference type="GO" id="GO:0001732">
    <property type="term" value="P:formation of cytoplasmic translation initiation complex"/>
    <property type="evidence" value="ECO:0007669"/>
    <property type="project" value="UniProtKB-UniRule"/>
</dbReference>
<feature type="compositionally biased region" description="Low complexity" evidence="6">
    <location>
        <begin position="526"/>
        <end position="536"/>
    </location>
</feature>
<dbReference type="PANTHER" id="PTHR12399:SF0">
    <property type="entry name" value="EUKARYOTIC TRANSLATION INITIATION FACTOR 3 SUBUNIT D"/>
    <property type="match status" value="1"/>
</dbReference>
<feature type="region of interest" description="Disordered" evidence="6">
    <location>
        <begin position="80"/>
        <end position="134"/>
    </location>
</feature>
<dbReference type="AlphaFoldDB" id="A0AAW1QYU7"/>
<feature type="region of interest" description="RNA gate" evidence="5">
    <location>
        <begin position="271"/>
        <end position="285"/>
    </location>
</feature>
<dbReference type="HAMAP" id="MF_03003">
    <property type="entry name" value="eIF3d"/>
    <property type="match status" value="1"/>
</dbReference>
<sequence length="542" mass="61040">MPAPFPTPAIVDNEEGWGPTTVPEVLEGVPYAPYAKAEKVGRISDFTQSGFNKYGGRFQSNQVPGVAVFNFFHNEEEDNFHLVDSRPAQRKQGGRRFQPNRFQQQRQQRDQRGEPPAHQDRQPRKQQQKRPQFFHRDNLRQAVYTCSVDIRPEWAVVEQIPFASLAKLSTAAPAAEDVTFCGSLQYYDKVYDRITPKEPRPLQRTKRVFRSPSTSADPVIQRLAKQDEAQVFITEGLLTTLMCAPRSVYSWDVVVTRAGGKLFFDRRDGSAVELLTAAETAPEAVAEDRDALNGVQQLSQEATTVNQNFSQQVLLQGGERFEGDEPNPFRGEGNKQLASVAYRYRKFRISEGLALVVRCELDGVLTYKGEELLLSIKALNEFDPKVTGVDWRQKLENQRGAVLATELKNNANKLAKWTAAALVSGADIIKLGYVSRNHPRDNKNHVILGTQVCKPKDFATQINLNMDNCWGIVRALVDLALRMDDGKYLIVKDPNKPLLRLYSVPEDAFQENYTEEPMPEAEEAPAADTPRATAAQEQEDEE</sequence>
<evidence type="ECO:0000256" key="3">
    <source>
        <dbReference type="ARBA" id="ARBA00022884"/>
    </source>
</evidence>
<dbReference type="Proteomes" id="UP001445335">
    <property type="component" value="Unassembled WGS sequence"/>
</dbReference>
<dbReference type="GO" id="GO:0005852">
    <property type="term" value="C:eukaryotic translation initiation factor 3 complex"/>
    <property type="evidence" value="ECO:0007669"/>
    <property type="project" value="UniProtKB-UniRule"/>
</dbReference>
<dbReference type="GO" id="GO:0098808">
    <property type="term" value="F:mRNA cap binding"/>
    <property type="evidence" value="ECO:0007669"/>
    <property type="project" value="UniProtKB-UniRule"/>
</dbReference>
<evidence type="ECO:0000256" key="2">
    <source>
        <dbReference type="ARBA" id="ARBA00022540"/>
    </source>
</evidence>
<name>A0AAW1QYU7_9CHLO</name>
<evidence type="ECO:0000256" key="4">
    <source>
        <dbReference type="ARBA" id="ARBA00022917"/>
    </source>
</evidence>
<dbReference type="InterPro" id="IPR007783">
    <property type="entry name" value="eIF3d"/>
</dbReference>
<evidence type="ECO:0000313" key="8">
    <source>
        <dbReference type="Proteomes" id="UP001445335"/>
    </source>
</evidence>
<feature type="compositionally biased region" description="Basic and acidic residues" evidence="6">
    <location>
        <begin position="107"/>
        <end position="123"/>
    </location>
</feature>
<comment type="domain">
    <text evidence="5">The RNA gate region regulates mRNA cap recognition to prevent promiscuous mRNA-binding before assembly of eif3d into the full eukaryotic translation initiation factor 3 (eIF-3) complex.</text>
</comment>
<dbReference type="PANTHER" id="PTHR12399">
    <property type="entry name" value="EUKARYOTIC TRANSLATION INITIATION FACTOR 3 SUBUNIT 7"/>
    <property type="match status" value="1"/>
</dbReference>
<evidence type="ECO:0000256" key="1">
    <source>
        <dbReference type="ARBA" id="ARBA00022490"/>
    </source>
</evidence>
<comment type="caution">
    <text evidence="7">The sequence shown here is derived from an EMBL/GenBank/DDBJ whole genome shotgun (WGS) entry which is preliminary data.</text>
</comment>
<feature type="compositionally biased region" description="Acidic residues" evidence="6">
    <location>
        <begin position="513"/>
        <end position="525"/>
    </location>
</feature>
<dbReference type="GO" id="GO:0002191">
    <property type="term" value="P:cap-dependent translational initiation"/>
    <property type="evidence" value="ECO:0007669"/>
    <property type="project" value="UniProtKB-UniRule"/>
</dbReference>
<organism evidence="7 8">
    <name type="scientific">Elliptochloris bilobata</name>
    <dbReference type="NCBI Taxonomy" id="381761"/>
    <lineage>
        <taxon>Eukaryota</taxon>
        <taxon>Viridiplantae</taxon>
        <taxon>Chlorophyta</taxon>
        <taxon>core chlorophytes</taxon>
        <taxon>Trebouxiophyceae</taxon>
        <taxon>Trebouxiophyceae incertae sedis</taxon>
        <taxon>Elliptochloris clade</taxon>
        <taxon>Elliptochloris</taxon>
    </lineage>
</organism>
<evidence type="ECO:0000313" key="7">
    <source>
        <dbReference type="EMBL" id="KAK9826714.1"/>
    </source>
</evidence>
<comment type="subcellular location">
    <subcellularLocation>
        <location evidence="5">Cytoplasm</location>
    </subcellularLocation>
</comment>
<dbReference type="GO" id="GO:0016282">
    <property type="term" value="C:eukaryotic 43S preinitiation complex"/>
    <property type="evidence" value="ECO:0007669"/>
    <property type="project" value="UniProtKB-UniRule"/>
</dbReference>
<keyword evidence="2 5" id="KW-0396">Initiation factor</keyword>
<protein>
    <recommendedName>
        <fullName evidence="5">Eukaryotic translation initiation factor 3 subunit D</fullName>
        <shortName evidence="5">eIF3d</shortName>
    </recommendedName>
    <alternativeName>
        <fullName evidence="5">Eukaryotic translation initiation factor 3 subunit 7</fullName>
    </alternativeName>
    <alternativeName>
        <fullName evidence="5">eIF-3-zeta</fullName>
    </alternativeName>
</protein>
<dbReference type="GO" id="GO:0033290">
    <property type="term" value="C:eukaryotic 48S preinitiation complex"/>
    <property type="evidence" value="ECO:0007669"/>
    <property type="project" value="UniProtKB-UniRule"/>
</dbReference>
<comment type="function">
    <text evidence="5">mRNA cap-binding component of the eukaryotic translation initiation factor 3 (eIF-3) complex, which is involved in protein synthesis of a specialized repertoire of mRNAs and, together with other initiation factors, stimulates binding of mRNA and methionyl-tRNAi to the 40S ribosome. The eIF-3 complex specifically targets and initiates translation of a subset of mRNAs involved in cell proliferation. In the eIF-3 complex, eif3d specifically recognizes and binds the 7-methylguanosine cap of a subset of mRNAs.</text>
</comment>
<dbReference type="Pfam" id="PF05091">
    <property type="entry name" value="eIF-3_zeta"/>
    <property type="match status" value="1"/>
</dbReference>
<evidence type="ECO:0000256" key="5">
    <source>
        <dbReference type="HAMAP-Rule" id="MF_03003"/>
    </source>
</evidence>
<evidence type="ECO:0000256" key="6">
    <source>
        <dbReference type="SAM" id="MobiDB-lite"/>
    </source>
</evidence>
<keyword evidence="8" id="KW-1185">Reference proteome</keyword>
<reference evidence="7 8" key="1">
    <citation type="journal article" date="2024" name="Nat. Commun.">
        <title>Phylogenomics reveals the evolutionary origins of lichenization in chlorophyte algae.</title>
        <authorList>
            <person name="Puginier C."/>
            <person name="Libourel C."/>
            <person name="Otte J."/>
            <person name="Skaloud P."/>
            <person name="Haon M."/>
            <person name="Grisel S."/>
            <person name="Petersen M."/>
            <person name="Berrin J.G."/>
            <person name="Delaux P.M."/>
            <person name="Dal Grande F."/>
            <person name="Keller J."/>
        </authorList>
    </citation>
    <scope>NUCLEOTIDE SEQUENCE [LARGE SCALE GENOMIC DNA]</scope>
    <source>
        <strain evidence="7 8">SAG 245.80</strain>
    </source>
</reference>
<dbReference type="PIRSF" id="PIRSF016281">
    <property type="entry name" value="EIF-3_zeta"/>
    <property type="match status" value="1"/>
</dbReference>
<comment type="subunit">
    <text evidence="5">Component of the eukaryotic translation initiation factor 3 (eIF-3) complex.</text>
</comment>
<gene>
    <name evidence="7" type="ORF">WJX81_000679</name>
</gene>
<feature type="region of interest" description="Disordered" evidence="6">
    <location>
        <begin position="510"/>
        <end position="542"/>
    </location>
</feature>
<proteinExistence type="inferred from homology"/>
<comment type="similarity">
    <text evidence="5">Belongs to the eIF-3 subunit D family.</text>
</comment>
<keyword evidence="4 5" id="KW-0648">Protein biosynthesis</keyword>
<dbReference type="EMBL" id="JALJOU010000063">
    <property type="protein sequence ID" value="KAK9826714.1"/>
    <property type="molecule type" value="Genomic_DNA"/>
</dbReference>
<keyword evidence="3" id="KW-0694">RNA-binding</keyword>
<keyword evidence="1 5" id="KW-0963">Cytoplasm</keyword>